<dbReference type="EMBL" id="FWXV01000016">
    <property type="protein sequence ID" value="SMD26673.1"/>
    <property type="molecule type" value="Genomic_DNA"/>
</dbReference>
<accession>A0A1Y5Y792</accession>
<protein>
    <submittedName>
        <fullName evidence="2">Uncharacterized protein</fullName>
    </submittedName>
</protein>
<reference evidence="2 3" key="1">
    <citation type="submission" date="2017-04" db="EMBL/GenBank/DDBJ databases">
        <authorList>
            <person name="Afonso C.L."/>
            <person name="Miller P.J."/>
            <person name="Scott M.A."/>
            <person name="Spackman E."/>
            <person name="Goraichik I."/>
            <person name="Dimitrov K.M."/>
            <person name="Suarez D.L."/>
            <person name="Swayne D.E."/>
        </authorList>
    </citation>
    <scope>NUCLEOTIDE SEQUENCE [LARGE SCALE GENOMIC DNA]</scope>
    <source>
        <strain evidence="2 3">DSM 43828</strain>
    </source>
</reference>
<dbReference type="AlphaFoldDB" id="A0A1Y5Y792"/>
<feature type="compositionally biased region" description="Basic and acidic residues" evidence="1">
    <location>
        <begin position="217"/>
        <end position="227"/>
    </location>
</feature>
<evidence type="ECO:0000313" key="3">
    <source>
        <dbReference type="Proteomes" id="UP000192674"/>
    </source>
</evidence>
<keyword evidence="3" id="KW-1185">Reference proteome</keyword>
<name>A0A1Y5Y792_KIBAR</name>
<dbReference type="OrthoDB" id="5175931at2"/>
<sequence>MTGNDPAHVERLAALLRPVDLLDFVLAIRRWLQEAHEEAAELQPLRKNYRGTWSNNVSFGTDRHQYLLQQAHTLHGDIPELDVDSSFQSVLLKVGRVGVYQFNAPKGPRQSIGEVSDLRRELLTSAEDMSLFGRPYAWLSGREPLLLPWSGTETDGLTESWAGQGRLQDDNHISWEWLVDLEELAEGSGSRPAPVALVSPLGLTLFDESPPAIPMRPRTEQRRGSAG</sequence>
<evidence type="ECO:0000313" key="2">
    <source>
        <dbReference type="EMBL" id="SMD26673.1"/>
    </source>
</evidence>
<evidence type="ECO:0000256" key="1">
    <source>
        <dbReference type="SAM" id="MobiDB-lite"/>
    </source>
</evidence>
<gene>
    <name evidence="2" type="ORF">SAMN05661093_10257</name>
</gene>
<proteinExistence type="predicted"/>
<organism evidence="2 3">
    <name type="scientific">Kibdelosporangium aridum</name>
    <dbReference type="NCBI Taxonomy" id="2030"/>
    <lineage>
        <taxon>Bacteria</taxon>
        <taxon>Bacillati</taxon>
        <taxon>Actinomycetota</taxon>
        <taxon>Actinomycetes</taxon>
        <taxon>Pseudonocardiales</taxon>
        <taxon>Pseudonocardiaceae</taxon>
        <taxon>Kibdelosporangium</taxon>
    </lineage>
</organism>
<dbReference type="RefSeq" id="WP_084434386.1">
    <property type="nucleotide sequence ID" value="NZ_FWXV01000016.1"/>
</dbReference>
<feature type="region of interest" description="Disordered" evidence="1">
    <location>
        <begin position="208"/>
        <end position="227"/>
    </location>
</feature>
<dbReference type="Proteomes" id="UP000192674">
    <property type="component" value="Unassembled WGS sequence"/>
</dbReference>